<dbReference type="Proteomes" id="UP000667802">
    <property type="component" value="Unassembled WGS sequence"/>
</dbReference>
<evidence type="ECO:0000256" key="1">
    <source>
        <dbReference type="ARBA" id="ARBA00010062"/>
    </source>
</evidence>
<dbReference type="InterPro" id="IPR027417">
    <property type="entry name" value="P-loop_NTPase"/>
</dbReference>
<dbReference type="EMBL" id="JAALHA020000013">
    <property type="protein sequence ID" value="MDR9897649.1"/>
    <property type="molecule type" value="Genomic_DNA"/>
</dbReference>
<dbReference type="PANTHER" id="PTHR30483:SF6">
    <property type="entry name" value="PERIPLASMIC BINDING PROTEIN OF ABC TRANSPORTER FOR NATURAL AMINO ACIDS"/>
    <property type="match status" value="1"/>
</dbReference>
<dbReference type="Pfam" id="PF13458">
    <property type="entry name" value="Peripla_BP_6"/>
    <property type="match status" value="1"/>
</dbReference>
<dbReference type="PANTHER" id="PTHR30483">
    <property type="entry name" value="LEUCINE-SPECIFIC-BINDING PROTEIN"/>
    <property type="match status" value="1"/>
</dbReference>
<evidence type="ECO:0000259" key="5">
    <source>
        <dbReference type="Pfam" id="PF13458"/>
    </source>
</evidence>
<dbReference type="InterPro" id="IPR028082">
    <property type="entry name" value="Peripla_BP_I"/>
</dbReference>
<dbReference type="SUPFAM" id="SSF48452">
    <property type="entry name" value="TPR-like"/>
    <property type="match status" value="1"/>
</dbReference>
<evidence type="ECO:0000256" key="3">
    <source>
        <dbReference type="PROSITE-ProRule" id="PRU00339"/>
    </source>
</evidence>
<dbReference type="SUPFAM" id="SSF52540">
    <property type="entry name" value="P-loop containing nucleoside triphosphate hydrolases"/>
    <property type="match status" value="1"/>
</dbReference>
<dbReference type="Gene3D" id="1.25.40.10">
    <property type="entry name" value="Tetratricopeptide repeat domain"/>
    <property type="match status" value="1"/>
</dbReference>
<gene>
    <name evidence="6" type="ORF">G7B40_024215</name>
</gene>
<keyword evidence="7" id="KW-1185">Reference proteome</keyword>
<evidence type="ECO:0000256" key="4">
    <source>
        <dbReference type="SAM" id="MobiDB-lite"/>
    </source>
</evidence>
<dbReference type="AlphaFoldDB" id="A0AAP5MC61"/>
<feature type="domain" description="Leucine-binding protein" evidence="5">
    <location>
        <begin position="561"/>
        <end position="882"/>
    </location>
</feature>
<dbReference type="InterPro" id="IPR051010">
    <property type="entry name" value="BCAA_transport"/>
</dbReference>
<dbReference type="Pfam" id="PF14516">
    <property type="entry name" value="AAA_35"/>
    <property type="match status" value="1"/>
</dbReference>
<dbReference type="SUPFAM" id="SSF53822">
    <property type="entry name" value="Periplasmic binding protein-like I"/>
    <property type="match status" value="1"/>
</dbReference>
<dbReference type="Gene3D" id="3.40.50.2300">
    <property type="match status" value="2"/>
</dbReference>
<dbReference type="CDD" id="cd06268">
    <property type="entry name" value="PBP1_ABC_transporter_LIVBP-like"/>
    <property type="match status" value="1"/>
</dbReference>
<keyword evidence="2" id="KW-0732">Signal</keyword>
<feature type="region of interest" description="Disordered" evidence="4">
    <location>
        <begin position="875"/>
        <end position="898"/>
    </location>
</feature>
<dbReference type="PROSITE" id="PS50005">
    <property type="entry name" value="TPR"/>
    <property type="match status" value="1"/>
</dbReference>
<proteinExistence type="inferred from homology"/>
<evidence type="ECO:0000313" key="6">
    <source>
        <dbReference type="EMBL" id="MDR9897649.1"/>
    </source>
</evidence>
<comment type="similarity">
    <text evidence="1">Belongs to the leucine-binding protein family.</text>
</comment>
<dbReference type="InterPro" id="IPR028081">
    <property type="entry name" value="Leu-bd"/>
</dbReference>
<accession>A0AAP5MC61</accession>
<evidence type="ECO:0000256" key="2">
    <source>
        <dbReference type="ARBA" id="ARBA00022729"/>
    </source>
</evidence>
<name>A0AAP5MC61_9CYAN</name>
<dbReference type="Gene3D" id="3.40.50.300">
    <property type="entry name" value="P-loop containing nucleotide triphosphate hydrolases"/>
    <property type="match status" value="1"/>
</dbReference>
<evidence type="ECO:0000313" key="7">
    <source>
        <dbReference type="Proteomes" id="UP000667802"/>
    </source>
</evidence>
<feature type="repeat" description="TPR" evidence="3">
    <location>
        <begin position="491"/>
        <end position="524"/>
    </location>
</feature>
<comment type="caution">
    <text evidence="6">The sequence shown here is derived from an EMBL/GenBank/DDBJ whole genome shotgun (WGS) entry which is preliminary data.</text>
</comment>
<reference evidence="7" key="1">
    <citation type="journal article" date="2021" name="Science">
        <title>Hunting the eagle killer: A cyanobacterial neurotoxin causes vacuolar myelinopathy.</title>
        <authorList>
            <person name="Breinlinger S."/>
            <person name="Phillips T.J."/>
            <person name="Haram B.N."/>
            <person name="Mares J."/>
            <person name="Martinez Yerena J.A."/>
            <person name="Hrouzek P."/>
            <person name="Sobotka R."/>
            <person name="Henderson W.M."/>
            <person name="Schmieder P."/>
            <person name="Williams S.M."/>
            <person name="Lauderdale J.D."/>
            <person name="Wilde H.D."/>
            <person name="Gerrin W."/>
            <person name="Kust A."/>
            <person name="Washington J.W."/>
            <person name="Wagner C."/>
            <person name="Geier B."/>
            <person name="Liebeke M."/>
            <person name="Enke H."/>
            <person name="Niedermeyer T.H.J."/>
            <person name="Wilde S.B."/>
        </authorList>
    </citation>
    <scope>NUCLEOTIDE SEQUENCE [LARGE SCALE GENOMIC DNA]</scope>
    <source>
        <strain evidence="7">Thurmond2011</strain>
    </source>
</reference>
<protein>
    <submittedName>
        <fullName evidence="6">AAA-like domain-containing protein</fullName>
    </submittedName>
</protein>
<dbReference type="InterPro" id="IPR019734">
    <property type="entry name" value="TPR_rpt"/>
</dbReference>
<dbReference type="RefSeq" id="WP_208342127.1">
    <property type="nucleotide sequence ID" value="NZ_CAWQFN010000076.1"/>
</dbReference>
<keyword evidence="3" id="KW-0802">TPR repeat</keyword>
<dbReference type="InterPro" id="IPR011990">
    <property type="entry name" value="TPR-like_helical_dom_sf"/>
</dbReference>
<organism evidence="6 7">
    <name type="scientific">Aetokthonos hydrillicola Thurmond2011</name>
    <dbReference type="NCBI Taxonomy" id="2712845"/>
    <lineage>
        <taxon>Bacteria</taxon>
        <taxon>Bacillati</taxon>
        <taxon>Cyanobacteriota</taxon>
        <taxon>Cyanophyceae</taxon>
        <taxon>Nostocales</taxon>
        <taxon>Hapalosiphonaceae</taxon>
        <taxon>Aetokthonos</taxon>
    </lineage>
</organism>
<sequence length="898" mass="100482">MTYYQVGGSLWVDSPSYVPRQADEELYKALKDGEFCYVFNARQTGKSSLLVQTMHRLQGEGIVCANVDISTIGANSVEEEEWYAGFINWLWRTFKLSGSVQDWWNSQNIFSPGSRLTAFIEDLLLQQVSQKIVIFIDEIDSVLKLSFKDDFFGFIRSCYNKRADNQEYRRLTFVVLGVATPPDLIEDKTRSPFNIGKAIELHGFSKDEVIPLAPGLVGKVNNKNLGAALNKILEWTGGQPFLTQKLCKLIANAQTPISQGSEVKYIDDMVHSSMIENWEAQDIPQHLRTIRDRLKRSQNRTVALLGLYHQILQHGGIVADDSPEQIELRLSGLVVKQGDSLKVYNPIYKAVFSQTWVERELENLRPYTKSLRGWLDSNRQDKSWLLQGEELYKAQEWAKDKILSDQDYQFLTASQELAREKASQTAYRQEKRANWASVAAVIFAIATLTTLAGGFRYWLKNIYCPVGEERVSDGCFKFVSSSGEHILFNSQNSYLARGVEAFKTNNYPKAIESFRKAVYFAPNDPEPQIYLNNAKARLKGNPFQLAVVVPVDNDRNLAKVILRGVADAQTNFNETNGLNNRLLEIVIANDENDKNAAQKVARKLADNQAILGVIGHSFSEGSLAALEVYEKAGLAMVSPSSVSSLLSGRVFFRTIPSDKTMGKRLSEYLTTQIPPLYKVVIFFDSESIYSTGAARNFQKDFTELKGGIVRFVDLRNSNFDAKAEIERSVNQDQVRAAILFPSAQIKTINAAMSIAKANANLPPDQQLRLFGGGSLNRAETLIQGGSAVNSLILAVTPLDENSPYAKKANHRWKGKINSETATSYDAAQALINSLSSNPTRKEVIEKLKSLDLPPDKTSGSRLRFTNGEIDKEYSLVQVRKGGPSPQGSQYSFHPINEK</sequence>